<reference evidence="7 8" key="1">
    <citation type="submission" date="2011-08" db="EMBL/GenBank/DDBJ databases">
        <title>The Genome Sequence of Johnsonella ignava ATCC 51276.</title>
        <authorList>
            <consortium name="The Broad Institute Genome Sequencing Platform"/>
            <person name="Earl A."/>
            <person name="Ward D."/>
            <person name="Feldgarden M."/>
            <person name="Gevers D."/>
            <person name="Izard J."/>
            <person name="Blanton J.M."/>
            <person name="Baranova O.V."/>
            <person name="Dewhirst F.E."/>
            <person name="Young S.K."/>
            <person name="Zeng Q."/>
            <person name="Gargeya S."/>
            <person name="Fitzgerald M."/>
            <person name="Haas B."/>
            <person name="Abouelleil A."/>
            <person name="Alvarado L."/>
            <person name="Arachchi H.M."/>
            <person name="Berlin A."/>
            <person name="Brown A."/>
            <person name="Chapman S.B."/>
            <person name="Chen Z."/>
            <person name="Dunbar C."/>
            <person name="Freedman E."/>
            <person name="Gearin G."/>
            <person name="Gellesch M."/>
            <person name="Goldberg J."/>
            <person name="Griggs A."/>
            <person name="Gujja S."/>
            <person name="Heiman D."/>
            <person name="Howarth C."/>
            <person name="Larson L."/>
            <person name="Lui A."/>
            <person name="MacDonald P.J.P."/>
            <person name="Montmayeur A."/>
            <person name="Murphy C."/>
            <person name="Neiman D."/>
            <person name="Pearson M."/>
            <person name="Priest M."/>
            <person name="Roberts A."/>
            <person name="Saif S."/>
            <person name="Shea T."/>
            <person name="Shenoy N."/>
            <person name="Sisk P."/>
            <person name="Stolte C."/>
            <person name="Sykes S."/>
            <person name="Wortman J."/>
            <person name="Nusbaum C."/>
            <person name="Birren B."/>
        </authorList>
    </citation>
    <scope>NUCLEOTIDE SEQUENCE [LARGE SCALE GENOMIC DNA]</scope>
    <source>
        <strain evidence="7 8">ATCC 51276</strain>
    </source>
</reference>
<feature type="transmembrane region" description="Helical" evidence="6">
    <location>
        <begin position="51"/>
        <end position="74"/>
    </location>
</feature>
<dbReference type="PATRIC" id="fig|679200.3.peg.670"/>
<gene>
    <name evidence="7" type="ORF">HMPREF9333_00635</name>
</gene>
<feature type="transmembrane region" description="Helical" evidence="6">
    <location>
        <begin position="245"/>
        <end position="268"/>
    </location>
</feature>
<keyword evidence="3 6" id="KW-0812">Transmembrane</keyword>
<dbReference type="AlphaFoldDB" id="G5GGE5"/>
<evidence type="ECO:0008006" key="9">
    <source>
        <dbReference type="Google" id="ProtNLM"/>
    </source>
</evidence>
<dbReference type="eggNOG" id="COG0531">
    <property type="taxonomic scope" value="Bacteria"/>
</dbReference>
<organism evidence="7 8">
    <name type="scientific">Johnsonella ignava ATCC 51276</name>
    <dbReference type="NCBI Taxonomy" id="679200"/>
    <lineage>
        <taxon>Bacteria</taxon>
        <taxon>Bacillati</taxon>
        <taxon>Bacillota</taxon>
        <taxon>Clostridia</taxon>
        <taxon>Lachnospirales</taxon>
        <taxon>Lachnospiraceae</taxon>
        <taxon>Johnsonella</taxon>
    </lineage>
</organism>
<feature type="transmembrane region" description="Helical" evidence="6">
    <location>
        <begin position="175"/>
        <end position="195"/>
    </location>
</feature>
<evidence type="ECO:0000256" key="5">
    <source>
        <dbReference type="ARBA" id="ARBA00023136"/>
    </source>
</evidence>
<name>G5GGE5_9FIRM</name>
<dbReference type="Proteomes" id="UP000003011">
    <property type="component" value="Unassembled WGS sequence"/>
</dbReference>
<feature type="transmembrane region" description="Helical" evidence="6">
    <location>
        <begin position="409"/>
        <end position="426"/>
    </location>
</feature>
<feature type="transmembrane region" description="Helical" evidence="6">
    <location>
        <begin position="293"/>
        <end position="322"/>
    </location>
</feature>
<dbReference type="Pfam" id="PF13520">
    <property type="entry name" value="AA_permease_2"/>
    <property type="match status" value="1"/>
</dbReference>
<evidence type="ECO:0000256" key="4">
    <source>
        <dbReference type="ARBA" id="ARBA00022989"/>
    </source>
</evidence>
<dbReference type="STRING" id="679200.HMPREF9333_00635"/>
<evidence type="ECO:0000313" key="7">
    <source>
        <dbReference type="EMBL" id="EHI56105.1"/>
    </source>
</evidence>
<dbReference type="PANTHER" id="PTHR42770:SF7">
    <property type="entry name" value="MEMBRANE PROTEIN"/>
    <property type="match status" value="1"/>
</dbReference>
<keyword evidence="5 6" id="KW-0472">Membrane</keyword>
<feature type="transmembrane region" description="Helical" evidence="6">
    <location>
        <begin position="207"/>
        <end position="225"/>
    </location>
</feature>
<feature type="transmembrane region" description="Helical" evidence="6">
    <location>
        <begin position="143"/>
        <end position="163"/>
    </location>
</feature>
<dbReference type="EMBL" id="ACZL01000012">
    <property type="protein sequence ID" value="EHI56105.1"/>
    <property type="molecule type" value="Genomic_DNA"/>
</dbReference>
<dbReference type="GO" id="GO:0022857">
    <property type="term" value="F:transmembrane transporter activity"/>
    <property type="evidence" value="ECO:0007669"/>
    <property type="project" value="InterPro"/>
</dbReference>
<dbReference type="PANTHER" id="PTHR42770">
    <property type="entry name" value="AMINO ACID TRANSPORTER-RELATED"/>
    <property type="match status" value="1"/>
</dbReference>
<keyword evidence="4 6" id="KW-1133">Transmembrane helix</keyword>
<protein>
    <recommendedName>
        <fullName evidence="9">Cationic amino acid transporter C-terminal domain-containing protein</fullName>
    </recommendedName>
</protein>
<feature type="transmembrane region" description="Helical" evidence="6">
    <location>
        <begin position="24"/>
        <end position="45"/>
    </location>
</feature>
<sequence>MENIRHHANVKEERFEKVLKEKDIFAIAFGAMIGWGWVVLVGIWVNKAGSLGAMAAFVIAAVMIIFEGLIYAELTSAMPLTGGEQQFSMRAMGKTGSFICTWGLILSYIGVAAFEACALPSVLQYIFPGFLKGYMYTIAGFKVYASWVAVGSISALILTFINIRGVKTAAALQNALTYIIAIIGVALIALSAVKGHPHNMHPFFEDGYKGVLSIAVMTPFMFLGFDVIPQAAEEIKVPLNRIGRVIIFSIIMAAIWYIAIIFAVSMAMNASEMKSAELVTADAMKKLLDNKQAAANVVIIGGAAGILSSWNSFFIGGSRAIFALSEIRLIPESFSKLHPKFNTPYISVIFVGVCSVIAPFFGEEMLTWLTNVGSFGAVLAYLFVAISFILLRKNEPELERPYKVKYPKLVGTMAVILTGGMLTLYIPGLPSGFTKEEFIIAGGWIILGVVCYYTSLAGWKKKGYSDEVLFGNTPYYINKRKRENQKSSLDAEKAFK</sequence>
<evidence type="ECO:0000313" key="8">
    <source>
        <dbReference type="Proteomes" id="UP000003011"/>
    </source>
</evidence>
<proteinExistence type="predicted"/>
<dbReference type="OrthoDB" id="178667at2"/>
<keyword evidence="8" id="KW-1185">Reference proteome</keyword>
<dbReference type="Gene3D" id="1.20.1740.10">
    <property type="entry name" value="Amino acid/polyamine transporter I"/>
    <property type="match status" value="1"/>
</dbReference>
<comment type="subcellular location">
    <subcellularLocation>
        <location evidence="1">Cell membrane</location>
        <topology evidence="1">Multi-pass membrane protein</topology>
    </subcellularLocation>
</comment>
<dbReference type="RefSeq" id="WP_005539771.1">
    <property type="nucleotide sequence ID" value="NZ_JH378830.1"/>
</dbReference>
<feature type="transmembrane region" description="Helical" evidence="6">
    <location>
        <begin position="95"/>
        <end position="123"/>
    </location>
</feature>
<comment type="caution">
    <text evidence="7">The sequence shown here is derived from an EMBL/GenBank/DDBJ whole genome shotgun (WGS) entry which is preliminary data.</text>
</comment>
<dbReference type="GO" id="GO:0005886">
    <property type="term" value="C:plasma membrane"/>
    <property type="evidence" value="ECO:0007669"/>
    <property type="project" value="UniProtKB-SubCell"/>
</dbReference>
<keyword evidence="2" id="KW-1003">Cell membrane</keyword>
<evidence type="ECO:0000256" key="2">
    <source>
        <dbReference type="ARBA" id="ARBA00022475"/>
    </source>
</evidence>
<evidence type="ECO:0000256" key="1">
    <source>
        <dbReference type="ARBA" id="ARBA00004651"/>
    </source>
</evidence>
<accession>G5GGE5</accession>
<feature type="transmembrane region" description="Helical" evidence="6">
    <location>
        <begin position="438"/>
        <end position="459"/>
    </location>
</feature>
<dbReference type="InterPro" id="IPR002293">
    <property type="entry name" value="AA/rel_permease1"/>
</dbReference>
<feature type="transmembrane region" description="Helical" evidence="6">
    <location>
        <begin position="368"/>
        <end position="389"/>
    </location>
</feature>
<dbReference type="PIRSF" id="PIRSF006060">
    <property type="entry name" value="AA_transporter"/>
    <property type="match status" value="1"/>
</dbReference>
<evidence type="ECO:0000256" key="3">
    <source>
        <dbReference type="ARBA" id="ARBA00022692"/>
    </source>
</evidence>
<dbReference type="HOGENOM" id="CLU_007946_15_13_9"/>
<evidence type="ECO:0000256" key="6">
    <source>
        <dbReference type="SAM" id="Phobius"/>
    </source>
</evidence>
<dbReference type="InterPro" id="IPR050367">
    <property type="entry name" value="APC_superfamily"/>
</dbReference>
<feature type="transmembrane region" description="Helical" evidence="6">
    <location>
        <begin position="343"/>
        <end position="362"/>
    </location>
</feature>